<evidence type="ECO:0000259" key="2">
    <source>
        <dbReference type="PROSITE" id="PS50053"/>
    </source>
</evidence>
<dbReference type="Pfam" id="PF11976">
    <property type="entry name" value="Rad60-SLD"/>
    <property type="match status" value="1"/>
</dbReference>
<dbReference type="PROSITE" id="PS50053">
    <property type="entry name" value="UBIQUITIN_2"/>
    <property type="match status" value="1"/>
</dbReference>
<sequence>MNPLSTDVNLASSSAPKKERNHVTIKVQRQHVFDIYLRIKRDLPLRELKICYCDRLGLEYDTVRFTYDGIKIGNSQTAEELGMEDGDVIDAWSDQMAGGGGGGAAAAVFVFVV</sequence>
<comment type="caution">
    <text evidence="3">The sequence shown here is derived from an EMBL/GenBank/DDBJ whole genome shotgun (WGS) entry which is preliminary data.</text>
</comment>
<feature type="region of interest" description="Disordered" evidence="1">
    <location>
        <begin position="1"/>
        <end position="20"/>
    </location>
</feature>
<protein>
    <recommendedName>
        <fullName evidence="2">Ubiquitin-like domain-containing protein</fullName>
    </recommendedName>
</protein>
<dbReference type="SUPFAM" id="SSF54236">
    <property type="entry name" value="Ubiquitin-like"/>
    <property type="match status" value="1"/>
</dbReference>
<gene>
    <name evidence="3" type="ORF">L1049_019896</name>
</gene>
<dbReference type="InterPro" id="IPR022617">
    <property type="entry name" value="Rad60/SUMO-like_dom"/>
</dbReference>
<feature type="domain" description="Ubiquitin-like" evidence="2">
    <location>
        <begin position="21"/>
        <end position="98"/>
    </location>
</feature>
<evidence type="ECO:0000313" key="3">
    <source>
        <dbReference type="EMBL" id="KAK9291944.1"/>
    </source>
</evidence>
<accession>A0AAP0SAH4</accession>
<evidence type="ECO:0000313" key="4">
    <source>
        <dbReference type="Proteomes" id="UP001415857"/>
    </source>
</evidence>
<name>A0AAP0SAH4_LIQFO</name>
<dbReference type="PANTHER" id="PTHR10562">
    <property type="entry name" value="SMALL UBIQUITIN-RELATED MODIFIER"/>
    <property type="match status" value="1"/>
</dbReference>
<evidence type="ECO:0000256" key="1">
    <source>
        <dbReference type="SAM" id="MobiDB-lite"/>
    </source>
</evidence>
<keyword evidence="4" id="KW-1185">Reference proteome</keyword>
<dbReference type="Proteomes" id="UP001415857">
    <property type="component" value="Unassembled WGS sequence"/>
</dbReference>
<dbReference type="Gene3D" id="3.10.20.90">
    <property type="entry name" value="Phosphatidylinositol 3-kinase Catalytic Subunit, Chain A, domain 1"/>
    <property type="match status" value="1"/>
</dbReference>
<dbReference type="InterPro" id="IPR000626">
    <property type="entry name" value="Ubiquitin-like_dom"/>
</dbReference>
<dbReference type="InterPro" id="IPR029071">
    <property type="entry name" value="Ubiquitin-like_domsf"/>
</dbReference>
<proteinExistence type="predicted"/>
<feature type="compositionally biased region" description="Polar residues" evidence="1">
    <location>
        <begin position="1"/>
        <end position="15"/>
    </location>
</feature>
<dbReference type="EMBL" id="JBBPBK010000001">
    <property type="protein sequence ID" value="KAK9291944.1"/>
    <property type="molecule type" value="Genomic_DNA"/>
</dbReference>
<organism evidence="3 4">
    <name type="scientific">Liquidambar formosana</name>
    <name type="common">Formosan gum</name>
    <dbReference type="NCBI Taxonomy" id="63359"/>
    <lineage>
        <taxon>Eukaryota</taxon>
        <taxon>Viridiplantae</taxon>
        <taxon>Streptophyta</taxon>
        <taxon>Embryophyta</taxon>
        <taxon>Tracheophyta</taxon>
        <taxon>Spermatophyta</taxon>
        <taxon>Magnoliopsida</taxon>
        <taxon>eudicotyledons</taxon>
        <taxon>Gunneridae</taxon>
        <taxon>Pentapetalae</taxon>
        <taxon>Saxifragales</taxon>
        <taxon>Altingiaceae</taxon>
        <taxon>Liquidambar</taxon>
    </lineage>
</organism>
<dbReference type="AlphaFoldDB" id="A0AAP0SAH4"/>
<reference evidence="3 4" key="1">
    <citation type="journal article" date="2024" name="Plant J.">
        <title>Genome sequences and population genomics reveal climatic adaptation and genomic divergence between two closely related sweetgum species.</title>
        <authorList>
            <person name="Xu W.Q."/>
            <person name="Ren C.Q."/>
            <person name="Zhang X.Y."/>
            <person name="Comes H.P."/>
            <person name="Liu X.H."/>
            <person name="Li Y.G."/>
            <person name="Kettle C.J."/>
            <person name="Jalonen R."/>
            <person name="Gaisberger H."/>
            <person name="Ma Y.Z."/>
            <person name="Qiu Y.X."/>
        </authorList>
    </citation>
    <scope>NUCLEOTIDE SEQUENCE [LARGE SCALE GENOMIC DNA]</scope>
    <source>
        <strain evidence="3">Hangzhou</strain>
    </source>
</reference>